<dbReference type="EMBL" id="AWSD01000096">
    <property type="protein sequence ID" value="ERH20865.1"/>
    <property type="molecule type" value="Genomic_DNA"/>
</dbReference>
<gene>
    <name evidence="2" type="ORF">HMPREF1549_00985</name>
</gene>
<proteinExistence type="predicted"/>
<dbReference type="Proteomes" id="UP000016498">
    <property type="component" value="Unassembled WGS sequence"/>
</dbReference>
<evidence type="ECO:0000313" key="2">
    <source>
        <dbReference type="EMBL" id="ERH20865.1"/>
    </source>
</evidence>
<accession>U1PYJ7</accession>
<dbReference type="PATRIC" id="fig|1227262.3.peg.793"/>
<sequence length="150" mass="17077">MRRERPHQGTQLRFEDVGDYRPTAFATSTRVGQLADLEVRHRLRARCEDRIRCAKDTGLDRFPLQGFAANRVWCLIVALACDLLAFSQLLALADAPARAWEPRTIRLRLISIPAVIAHHARRTVLRYKADHPWTDLLLTGLEHLQAPPAP</sequence>
<dbReference type="AlphaFoldDB" id="U1PYJ7"/>
<protein>
    <recommendedName>
        <fullName evidence="1">Transposase DDE domain-containing protein</fullName>
    </recommendedName>
</protein>
<organism evidence="2">
    <name type="scientific">Actinomyces johnsonii F0510</name>
    <dbReference type="NCBI Taxonomy" id="1227262"/>
    <lineage>
        <taxon>Bacteria</taxon>
        <taxon>Bacillati</taxon>
        <taxon>Actinomycetota</taxon>
        <taxon>Actinomycetes</taxon>
        <taxon>Actinomycetales</taxon>
        <taxon>Actinomycetaceae</taxon>
        <taxon>Actinomyces</taxon>
    </lineage>
</organism>
<comment type="caution">
    <text evidence="2">The sequence shown here is derived from an EMBL/GenBank/DDBJ whole genome shotgun (WGS) entry which is preliminary data.</text>
</comment>
<name>U1PYJ7_9ACTO</name>
<dbReference type="InterPro" id="IPR025668">
    <property type="entry name" value="Tnp_DDE_dom"/>
</dbReference>
<feature type="domain" description="Transposase DDE" evidence="1">
    <location>
        <begin position="2"/>
        <end position="146"/>
    </location>
</feature>
<dbReference type="HOGENOM" id="CLU_110731_0_0_11"/>
<reference evidence="2" key="1">
    <citation type="submission" date="2013-06" db="EMBL/GenBank/DDBJ databases">
        <authorList>
            <person name="Weinstock G."/>
            <person name="Sodergren E."/>
            <person name="Lobos E.A."/>
            <person name="Fulton L."/>
            <person name="Fulton R."/>
            <person name="Courtney L."/>
            <person name="Fronick C."/>
            <person name="O'Laughlin M."/>
            <person name="Godfrey J."/>
            <person name="Wilson R.M."/>
            <person name="Miner T."/>
            <person name="Farmer C."/>
            <person name="Delehaunty K."/>
            <person name="Cordes M."/>
            <person name="Minx P."/>
            <person name="Tomlinson C."/>
            <person name="Chen J."/>
            <person name="Wollam A."/>
            <person name="Pepin K.H."/>
            <person name="Bhonagiri V."/>
            <person name="Zhang X."/>
            <person name="Warren W."/>
            <person name="Mitreva M."/>
            <person name="Mardis E.R."/>
            <person name="Wilson R.K."/>
        </authorList>
    </citation>
    <scope>NUCLEOTIDE SEQUENCE [LARGE SCALE GENOMIC DNA]</scope>
    <source>
        <strain evidence="2">F0510</strain>
    </source>
</reference>
<evidence type="ECO:0000259" key="1">
    <source>
        <dbReference type="Pfam" id="PF13701"/>
    </source>
</evidence>
<dbReference type="Pfam" id="PF13701">
    <property type="entry name" value="DDE_Tnp_1_4"/>
    <property type="match status" value="1"/>
</dbReference>